<sequence length="45" mass="5188">MSGLEWPADLTDFRLPSAWDGQRIDWHGWHPPIKACWCSDTSGLF</sequence>
<organism evidence="1">
    <name type="scientific">Bifidobacterium breve</name>
    <dbReference type="NCBI Taxonomy" id="1685"/>
    <lineage>
        <taxon>Bacteria</taxon>
        <taxon>Bacillati</taxon>
        <taxon>Actinomycetota</taxon>
        <taxon>Actinomycetes</taxon>
        <taxon>Bifidobacteriales</taxon>
        <taxon>Bifidobacteriaceae</taxon>
        <taxon>Bifidobacterium</taxon>
    </lineage>
</organism>
<geneLocation type="plasmid" evidence="1">
    <name>megaplasmid pMP7017</name>
</geneLocation>
<evidence type="ECO:0000313" key="1">
    <source>
        <dbReference type="EMBL" id="AIW55071.1"/>
    </source>
</evidence>
<reference evidence="1" key="1">
    <citation type="journal article" date="2015" name="Appl. Environ. Microbiol.">
        <title>Discovery of a conjugative megaplasmid in Bifidobacterium breve.</title>
        <authorList>
            <person name="Bottacini F."/>
            <person name="O'Connell Motherway M."/>
            <person name="Casey E."/>
            <person name="McDonnell B."/>
            <person name="Mahony J."/>
            <person name="Ventura M."/>
            <person name="van Sinderen D."/>
        </authorList>
    </citation>
    <scope>NUCLEOTIDE SEQUENCE</scope>
    <source>
        <strain evidence="1">JCM 7017</strain>
        <plasmid evidence="1">megaplasmid pMP7017</plasmid>
    </source>
</reference>
<dbReference type="AlphaFoldDB" id="A0A0A0UU66"/>
<dbReference type="EMBL" id="KM406416">
    <property type="protein sequence ID" value="AIW55071.1"/>
    <property type="molecule type" value="Genomic_DNA"/>
</dbReference>
<gene>
    <name evidence="1" type="ORF">B7017_p0018</name>
</gene>
<keyword evidence="1" id="KW-0614">Plasmid</keyword>
<dbReference type="RefSeq" id="WP_172685973.1">
    <property type="nucleotide sequence ID" value="NZ_KM406416.1"/>
</dbReference>
<name>A0A0A0UU66_BIFBR</name>
<accession>A0A0A0UU66</accession>
<proteinExistence type="predicted"/>
<protein>
    <submittedName>
        <fullName evidence="1">Uncharacterized protein</fullName>
    </submittedName>
</protein>